<sequence>MQDLDSDIGDVRYNPATASFEALVTVETDRGPVRIPSDFEAPLDTGFHEAVTGLRRAAIRSLEQPDSLRSQIVPEGVDPDIAQHAAHPIQKLFGQLFGNRAA</sequence>
<proteinExistence type="predicted"/>
<reference evidence="1 2" key="1">
    <citation type="submission" date="2016-10" db="EMBL/GenBank/DDBJ databases">
        <authorList>
            <person name="Varghese N."/>
            <person name="Submissions S."/>
        </authorList>
    </citation>
    <scope>NUCLEOTIDE SEQUENCE [LARGE SCALE GENOMIC DNA]</scope>
    <source>
        <strain evidence="2">YIM D21,KCTC 23444,ACCC 10710</strain>
    </source>
</reference>
<protein>
    <submittedName>
        <fullName evidence="1">Uncharacterized protein</fullName>
    </submittedName>
</protein>
<evidence type="ECO:0000313" key="2">
    <source>
        <dbReference type="Proteomes" id="UP000325289"/>
    </source>
</evidence>
<organism evidence="1 2">
    <name type="scientific">Roseivivax sediminis</name>
    <dbReference type="NCBI Taxonomy" id="936889"/>
    <lineage>
        <taxon>Bacteria</taxon>
        <taxon>Pseudomonadati</taxon>
        <taxon>Pseudomonadota</taxon>
        <taxon>Alphaproteobacteria</taxon>
        <taxon>Rhodobacterales</taxon>
        <taxon>Roseobacteraceae</taxon>
        <taxon>Roseivivax</taxon>
    </lineage>
</organism>
<accession>A0A1I1ZYT2</accession>
<evidence type="ECO:0000313" key="1">
    <source>
        <dbReference type="EMBL" id="SFE36862.1"/>
    </source>
</evidence>
<dbReference type="RefSeq" id="WP_149756598.1">
    <property type="nucleotide sequence ID" value="NZ_FOMS01000009.1"/>
</dbReference>
<keyword evidence="2" id="KW-1185">Reference proteome</keyword>
<dbReference type="Proteomes" id="UP000325289">
    <property type="component" value="Unassembled WGS sequence"/>
</dbReference>
<dbReference type="AlphaFoldDB" id="A0A1I1ZYT2"/>
<gene>
    <name evidence="1" type="ORF">SAMN04515678_10915</name>
</gene>
<name>A0A1I1ZYT2_9RHOB</name>
<dbReference type="OrthoDB" id="7862430at2"/>
<dbReference type="EMBL" id="FOMS01000009">
    <property type="protein sequence ID" value="SFE36862.1"/>
    <property type="molecule type" value="Genomic_DNA"/>
</dbReference>